<dbReference type="CDD" id="cd05168">
    <property type="entry name" value="PI4Kc_III_beta"/>
    <property type="match status" value="1"/>
</dbReference>
<feature type="region of interest" description="Disordered" evidence="5">
    <location>
        <begin position="64"/>
        <end position="98"/>
    </location>
</feature>
<dbReference type="Gene3D" id="3.30.1010.10">
    <property type="entry name" value="Phosphatidylinositol 3-kinase Catalytic Subunit, Chain A, domain 4"/>
    <property type="match status" value="1"/>
</dbReference>
<dbReference type="InterPro" id="IPR000403">
    <property type="entry name" value="PI3/4_kinase_cat_dom"/>
</dbReference>
<dbReference type="InterPro" id="IPR015433">
    <property type="entry name" value="PI3/4_kinase"/>
</dbReference>
<dbReference type="AlphaFoldDB" id="A0A2R5GVL6"/>
<evidence type="ECO:0000313" key="7">
    <source>
        <dbReference type="EMBL" id="GBG34892.1"/>
    </source>
</evidence>
<feature type="region of interest" description="Disordered" evidence="5">
    <location>
        <begin position="138"/>
        <end position="172"/>
    </location>
</feature>
<organism evidence="7 8">
    <name type="scientific">Hondaea fermentalgiana</name>
    <dbReference type="NCBI Taxonomy" id="2315210"/>
    <lineage>
        <taxon>Eukaryota</taxon>
        <taxon>Sar</taxon>
        <taxon>Stramenopiles</taxon>
        <taxon>Bigyra</taxon>
        <taxon>Labyrinthulomycetes</taxon>
        <taxon>Thraustochytrida</taxon>
        <taxon>Thraustochytriidae</taxon>
        <taxon>Hondaea</taxon>
    </lineage>
</organism>
<feature type="region of interest" description="Disordered" evidence="5">
    <location>
        <begin position="318"/>
        <end position="337"/>
    </location>
</feature>
<dbReference type="EMBL" id="BEYU01000227">
    <property type="protein sequence ID" value="GBG34892.1"/>
    <property type="molecule type" value="Genomic_DNA"/>
</dbReference>
<evidence type="ECO:0000256" key="1">
    <source>
        <dbReference type="ARBA" id="ARBA00001686"/>
    </source>
</evidence>
<feature type="compositionally biased region" description="Basic and acidic residues" evidence="5">
    <location>
        <begin position="72"/>
        <end position="85"/>
    </location>
</feature>
<dbReference type="PROSITE" id="PS00915">
    <property type="entry name" value="PI3_4_KINASE_1"/>
    <property type="match status" value="1"/>
</dbReference>
<evidence type="ECO:0000256" key="5">
    <source>
        <dbReference type="SAM" id="MobiDB-lite"/>
    </source>
</evidence>
<evidence type="ECO:0000259" key="6">
    <source>
        <dbReference type="PROSITE" id="PS50290"/>
    </source>
</evidence>
<dbReference type="SMART" id="SM00146">
    <property type="entry name" value="PI3Kc"/>
    <property type="match status" value="1"/>
</dbReference>
<evidence type="ECO:0000313" key="8">
    <source>
        <dbReference type="Proteomes" id="UP000241890"/>
    </source>
</evidence>
<dbReference type="FunFam" id="1.10.1070.11:FF:000016">
    <property type="entry name" value="PIK1p Phosphatidylinositol 4-kinase"/>
    <property type="match status" value="1"/>
</dbReference>
<dbReference type="GO" id="GO:0004430">
    <property type="term" value="F:1-phosphatidylinositol 4-kinase activity"/>
    <property type="evidence" value="ECO:0007669"/>
    <property type="project" value="UniProtKB-EC"/>
</dbReference>
<keyword evidence="4 7" id="KW-0418">Kinase</keyword>
<dbReference type="InterPro" id="IPR011009">
    <property type="entry name" value="Kinase-like_dom_sf"/>
</dbReference>
<evidence type="ECO:0000256" key="2">
    <source>
        <dbReference type="ARBA" id="ARBA00012169"/>
    </source>
</evidence>
<dbReference type="SUPFAM" id="SSF56112">
    <property type="entry name" value="Protein kinase-like (PK-like)"/>
    <property type="match status" value="1"/>
</dbReference>
<dbReference type="PROSITE" id="PS50290">
    <property type="entry name" value="PI3_4_KINASE_3"/>
    <property type="match status" value="1"/>
</dbReference>
<keyword evidence="8" id="KW-1185">Reference proteome</keyword>
<reference evidence="7 8" key="1">
    <citation type="submission" date="2017-12" db="EMBL/GenBank/DDBJ databases">
        <title>Sequencing, de novo assembly and annotation of complete genome of a new Thraustochytrid species, strain FCC1311.</title>
        <authorList>
            <person name="Sedici K."/>
            <person name="Godart F."/>
            <person name="Aiese Cigliano R."/>
            <person name="Sanseverino W."/>
            <person name="Barakat M."/>
            <person name="Ortet P."/>
            <person name="Marechal E."/>
            <person name="Cagnac O."/>
            <person name="Amato A."/>
        </authorList>
    </citation>
    <scope>NUCLEOTIDE SEQUENCE [LARGE SCALE GENOMIC DNA]</scope>
</reference>
<dbReference type="PANTHER" id="PTHR10048:SF22">
    <property type="entry name" value="PHOSPHATIDYLINOSITOL 4-KINASE BETA"/>
    <property type="match status" value="1"/>
</dbReference>
<dbReference type="GO" id="GO:0046854">
    <property type="term" value="P:phosphatidylinositol phosphate biosynthetic process"/>
    <property type="evidence" value="ECO:0007669"/>
    <property type="project" value="InterPro"/>
</dbReference>
<proteinExistence type="predicted"/>
<sequence length="701" mass="77942">MLRATLRALQAEYLPSDVMYLPIGKRPSRVVGIVADDSFCFKTNTRVPYLVCLEVVDDVGSFNDDGTFDTPGPRESDPSQTEKKSGVQRQASGDLGDRIKSRLGQLKTSLQRHLSTSSQLSAGGVMLQTFSTTESVGSEYHDFGVPSRPTSPGSSHGADEDLRARRSRAGSFDEARLGLERAKQFTAHTKDPSKQMARTPRRSADDAVLGQWTPRSVAANDLPGGGRGAGFSHFVHHKDFDFEDQRDTAREKLAAQGAERSREASFASSTEGNFVEIELSSHASARMPPSARSYGSEDSMLRALNDGEDFSTLKDAPTVVVPSDEPSMTPTYHHDEKENHWADEAQSDRDALVPSASRVAFANGIGGDEPVFDDEGDLEKMHGHAGDGDDHAADDDDDDEATGKSQTVIFRERWADKTKRVAAQSRWSHLPSWSIVPIIVKSDDDLRQEQFAAQLIALFDSVYREDGLPLRLHPYDVLAVSPDSGLIQAVPDTISLDSLKKNDTDYTTLRNFFIRYFGRPKSPAFKRAQSNFCESLAAYCIVCYLLQIKDRHNGNLLINAEGHIVHIDFGYLLSSQGPGNMNFERDVPFKITSEFVQLLDGPDSALFRRFRTLCCKAFLAARKRREQFILMIEMMLSNEADLDCFQAGGEETIRQLNERFQVGKSTAACITFVNDLIDVSINHYRTWLYDVYQRLAVGIKY</sequence>
<name>A0A2R5GVL6_9STRA</name>
<feature type="region of interest" description="Disordered" evidence="5">
    <location>
        <begin position="186"/>
        <end position="206"/>
    </location>
</feature>
<dbReference type="InterPro" id="IPR057754">
    <property type="entry name" value="PI4-kinase_beta/PIK1_cat"/>
</dbReference>
<comment type="caution">
    <text evidence="7">The sequence shown here is derived from an EMBL/GenBank/DDBJ whole genome shotgun (WGS) entry which is preliminary data.</text>
</comment>
<gene>
    <name evidence="7" type="ORF">FCC1311_035901</name>
</gene>
<dbReference type="GO" id="GO:0048015">
    <property type="term" value="P:phosphatidylinositol-mediated signaling"/>
    <property type="evidence" value="ECO:0007669"/>
    <property type="project" value="TreeGrafter"/>
</dbReference>
<accession>A0A2R5GVL6</accession>
<evidence type="ECO:0000256" key="3">
    <source>
        <dbReference type="ARBA" id="ARBA00022679"/>
    </source>
</evidence>
<feature type="domain" description="PI3K/PI4K catalytic" evidence="6">
    <location>
        <begin position="412"/>
        <end position="685"/>
    </location>
</feature>
<comment type="catalytic activity">
    <reaction evidence="1">
        <text>a 1,2-diacyl-sn-glycero-3-phospho-(1D-myo-inositol) + ATP = a 1,2-diacyl-sn-glycero-3-phospho-(1D-myo-inositol 4-phosphate) + ADP + H(+)</text>
        <dbReference type="Rhea" id="RHEA:19877"/>
        <dbReference type="ChEBI" id="CHEBI:15378"/>
        <dbReference type="ChEBI" id="CHEBI:30616"/>
        <dbReference type="ChEBI" id="CHEBI:57880"/>
        <dbReference type="ChEBI" id="CHEBI:58178"/>
        <dbReference type="ChEBI" id="CHEBI:456216"/>
        <dbReference type="EC" id="2.7.1.67"/>
    </reaction>
</comment>
<dbReference type="InParanoid" id="A0A2R5GVL6"/>
<dbReference type="GO" id="GO:0016020">
    <property type="term" value="C:membrane"/>
    <property type="evidence" value="ECO:0007669"/>
    <property type="project" value="TreeGrafter"/>
</dbReference>
<keyword evidence="3" id="KW-0808">Transferase</keyword>
<dbReference type="GO" id="GO:0005737">
    <property type="term" value="C:cytoplasm"/>
    <property type="evidence" value="ECO:0007669"/>
    <property type="project" value="TreeGrafter"/>
</dbReference>
<dbReference type="Gene3D" id="1.10.1070.11">
    <property type="entry name" value="Phosphatidylinositol 3-/4-kinase, catalytic domain"/>
    <property type="match status" value="1"/>
</dbReference>
<protein>
    <recommendedName>
        <fullName evidence="2">1-phosphatidylinositol 4-kinase</fullName>
        <ecNumber evidence="2">2.7.1.67</ecNumber>
    </recommendedName>
</protein>
<dbReference type="PROSITE" id="PS00916">
    <property type="entry name" value="PI3_4_KINASE_2"/>
    <property type="match status" value="1"/>
</dbReference>
<dbReference type="Pfam" id="PF00454">
    <property type="entry name" value="PI3_PI4_kinase"/>
    <property type="match status" value="1"/>
</dbReference>
<evidence type="ECO:0000256" key="4">
    <source>
        <dbReference type="ARBA" id="ARBA00022777"/>
    </source>
</evidence>
<dbReference type="OrthoDB" id="10264149at2759"/>
<dbReference type="Proteomes" id="UP000241890">
    <property type="component" value="Unassembled WGS sequence"/>
</dbReference>
<dbReference type="PANTHER" id="PTHR10048">
    <property type="entry name" value="PHOSPHATIDYLINOSITOL KINASE"/>
    <property type="match status" value="1"/>
</dbReference>
<dbReference type="InterPro" id="IPR036940">
    <property type="entry name" value="PI3/4_kinase_cat_sf"/>
</dbReference>
<dbReference type="InterPro" id="IPR018936">
    <property type="entry name" value="PI3/4_kinase_CS"/>
</dbReference>
<feature type="compositionally biased region" description="Basic and acidic residues" evidence="5">
    <location>
        <begin position="378"/>
        <end position="391"/>
    </location>
</feature>
<feature type="region of interest" description="Disordered" evidence="5">
    <location>
        <begin position="363"/>
        <end position="405"/>
    </location>
</feature>
<dbReference type="EC" id="2.7.1.67" evidence="2"/>